<evidence type="ECO:0000313" key="2">
    <source>
        <dbReference type="EMBL" id="RYO76083.1"/>
    </source>
</evidence>
<dbReference type="Proteomes" id="UP000294003">
    <property type="component" value="Unassembled WGS sequence"/>
</dbReference>
<comment type="caution">
    <text evidence="2">The sequence shown here is derived from an EMBL/GenBank/DDBJ whole genome shotgun (WGS) entry which is preliminary data.</text>
</comment>
<feature type="compositionally biased region" description="Low complexity" evidence="1">
    <location>
        <begin position="181"/>
        <end position="192"/>
    </location>
</feature>
<keyword evidence="3" id="KW-1185">Reference proteome</keyword>
<organism evidence="2 3">
    <name type="scientific">Monosporascus cannonballus</name>
    <dbReference type="NCBI Taxonomy" id="155416"/>
    <lineage>
        <taxon>Eukaryota</taxon>
        <taxon>Fungi</taxon>
        <taxon>Dikarya</taxon>
        <taxon>Ascomycota</taxon>
        <taxon>Pezizomycotina</taxon>
        <taxon>Sordariomycetes</taxon>
        <taxon>Xylariomycetidae</taxon>
        <taxon>Xylariales</taxon>
        <taxon>Xylariales incertae sedis</taxon>
        <taxon>Monosporascus</taxon>
    </lineage>
</organism>
<sequence>MARTRLAAAKPIVLDAFCVLSVEANLEHFLNQSLIHCVNIALHNIYQPPITIIPHVPFTAATLRDNTIRLCENYTPDYTVFKGCIEADPHLLDDHRASLLVGDVKLLGPEGTKDPVDHTISLSWSALGQLLWYCVSRKTSLGFYISDHELVLMEFVVGREDGITAFGDAVARAELELSSPPLTLPLRTQPPLNKRKYTNLSTTTSTVSPSDRHKQKRNTAPAEPADSGESPISSPTLPSGAPEQPNHRLTSSSPPRQAQQSEETSPRTPEP</sequence>
<feature type="compositionally biased region" description="Polar residues" evidence="1">
    <location>
        <begin position="198"/>
        <end position="209"/>
    </location>
</feature>
<reference evidence="2 3" key="1">
    <citation type="submission" date="2018-06" db="EMBL/GenBank/DDBJ databases">
        <title>Complete Genomes of Monosporascus.</title>
        <authorList>
            <person name="Robinson A.J."/>
            <person name="Natvig D.O."/>
        </authorList>
    </citation>
    <scope>NUCLEOTIDE SEQUENCE [LARGE SCALE GENOMIC DNA]</scope>
    <source>
        <strain evidence="2 3">CBS 609.92</strain>
    </source>
</reference>
<gene>
    <name evidence="2" type="ORF">DL762_009861</name>
</gene>
<name>A0ABY0GS70_9PEZI</name>
<dbReference type="EMBL" id="QJNS01000635">
    <property type="protein sequence ID" value="RYO76083.1"/>
    <property type="molecule type" value="Genomic_DNA"/>
</dbReference>
<feature type="region of interest" description="Disordered" evidence="1">
    <location>
        <begin position="181"/>
        <end position="271"/>
    </location>
</feature>
<proteinExistence type="predicted"/>
<evidence type="ECO:0000256" key="1">
    <source>
        <dbReference type="SAM" id="MobiDB-lite"/>
    </source>
</evidence>
<protein>
    <submittedName>
        <fullName evidence="2">Uncharacterized protein</fullName>
    </submittedName>
</protein>
<evidence type="ECO:0000313" key="3">
    <source>
        <dbReference type="Proteomes" id="UP000294003"/>
    </source>
</evidence>
<accession>A0ABY0GS70</accession>
<feature type="compositionally biased region" description="Polar residues" evidence="1">
    <location>
        <begin position="247"/>
        <end position="271"/>
    </location>
</feature>